<accession>A0A6J5FGY3</accession>
<keyword evidence="5" id="KW-1185">Reference proteome</keyword>
<reference evidence="4 5" key="1">
    <citation type="submission" date="2020-04" db="EMBL/GenBank/DDBJ databases">
        <authorList>
            <person name="De Canck E."/>
        </authorList>
    </citation>
    <scope>NUCLEOTIDE SEQUENCE [LARGE SCALE GENOMIC DNA]</scope>
    <source>
        <strain evidence="4 5">LMG 28688</strain>
    </source>
</reference>
<evidence type="ECO:0000256" key="1">
    <source>
        <dbReference type="ARBA" id="ARBA00008005"/>
    </source>
</evidence>
<dbReference type="InterPro" id="IPR035089">
    <property type="entry name" value="Phage_sheath_subtilisin"/>
</dbReference>
<dbReference type="InterPro" id="IPR020287">
    <property type="entry name" value="Tail_sheath_C"/>
</dbReference>
<dbReference type="AlphaFoldDB" id="A0A6J5FGY3"/>
<gene>
    <name evidence="4" type="ORF">LMG28688_00829</name>
</gene>
<name>A0A6J5FGY3_9BURK</name>
<dbReference type="Pfam" id="PF04984">
    <property type="entry name" value="Phage_sheath_1"/>
    <property type="match status" value="1"/>
</dbReference>
<dbReference type="Proteomes" id="UP000494119">
    <property type="component" value="Unassembled WGS sequence"/>
</dbReference>
<organism evidence="4 5">
    <name type="scientific">Paraburkholderia caffeinitolerans</name>
    <dbReference type="NCBI Taxonomy" id="1723730"/>
    <lineage>
        <taxon>Bacteria</taxon>
        <taxon>Pseudomonadati</taxon>
        <taxon>Pseudomonadota</taxon>
        <taxon>Betaproteobacteria</taxon>
        <taxon>Burkholderiales</taxon>
        <taxon>Burkholderiaceae</taxon>
        <taxon>Paraburkholderia</taxon>
    </lineage>
</organism>
<dbReference type="EMBL" id="CADIKL010000003">
    <property type="protein sequence ID" value="CAB3779398.1"/>
    <property type="molecule type" value="Genomic_DNA"/>
</dbReference>
<dbReference type="InterPro" id="IPR007067">
    <property type="entry name" value="Tail_sheath"/>
</dbReference>
<proteinExistence type="inferred from homology"/>
<evidence type="ECO:0008006" key="6">
    <source>
        <dbReference type="Google" id="ProtNLM"/>
    </source>
</evidence>
<feature type="domain" description="Tail sheath protein subtilisin-like" evidence="2">
    <location>
        <begin position="210"/>
        <end position="373"/>
    </location>
</feature>
<dbReference type="RefSeq" id="WP_175194308.1">
    <property type="nucleotide sequence ID" value="NZ_CADIKL010000003.1"/>
</dbReference>
<evidence type="ECO:0000313" key="4">
    <source>
        <dbReference type="EMBL" id="CAB3779398.1"/>
    </source>
</evidence>
<evidence type="ECO:0000313" key="5">
    <source>
        <dbReference type="Proteomes" id="UP000494119"/>
    </source>
</evidence>
<feature type="domain" description="Tail sheath protein C-terminal" evidence="3">
    <location>
        <begin position="382"/>
        <end position="495"/>
    </location>
</feature>
<dbReference type="PIRSF" id="PIRSF007349">
    <property type="entry name" value="Tsp_L"/>
    <property type="match status" value="1"/>
</dbReference>
<sequence>MGNISFPNIPQNIRVPLFYADLDNSKANTGATTQRALIIGQIASGGTGVANTPVISQGIGDAKSVGGVGSMLALMTSAYRAADNFGEVWYLPLADDPTAVAATGAIAFTAPATATGVLYTYIAGQLVTMTVTASQSISQLATALAAAINAASDLPVTAVVDATTTSKVDLTAKNKGLAAGDIDIRLNYRGALSGESTPTGLALTITPMSGGAVNPSLTAGLANLLDQEFDFIALPYTDATSLAAIASFLSSKTGRWSWSKQIFGHAFAAYRGTLASCTTFGATQNCEHYSVMGFYDSPSPSYVWAADICATAAVAIRADPARPLQTLALSTALAPPLASRFALTDRNTLLWDGISTFTVAQDGTVALENVITTYQTNSYGQADNSYLEVETMTTLTYVLRQLKLAITSQFPRMKLADDGTRVSPGTNVVTPSIIKGALVAQYKEMEDDGFVQDSATFAANLIVQKNTTNPNRVDVVYPAVLIDQLRIFALLMQFTLQ</sequence>
<comment type="similarity">
    <text evidence="1">Belongs to the myoviridae tail sheath protein family.</text>
</comment>
<protein>
    <recommendedName>
        <fullName evidence="6">Tail sheath protein C-terminal domain-containing protein</fullName>
    </recommendedName>
</protein>
<evidence type="ECO:0000259" key="2">
    <source>
        <dbReference type="Pfam" id="PF04984"/>
    </source>
</evidence>
<evidence type="ECO:0000259" key="3">
    <source>
        <dbReference type="Pfam" id="PF17482"/>
    </source>
</evidence>
<dbReference type="Pfam" id="PF17482">
    <property type="entry name" value="Phage_sheath_1C"/>
    <property type="match status" value="1"/>
</dbReference>